<evidence type="ECO:0000313" key="3">
    <source>
        <dbReference type="Proteomes" id="UP001208938"/>
    </source>
</evidence>
<proteinExistence type="predicted"/>
<gene>
    <name evidence="2" type="ORF">OKW52_15305</name>
</gene>
<dbReference type="RefSeq" id="WP_264506477.1">
    <property type="nucleotide sequence ID" value="NZ_JAPDFL010000001.1"/>
</dbReference>
<keyword evidence="3" id="KW-1185">Reference proteome</keyword>
<evidence type="ECO:0000313" key="2">
    <source>
        <dbReference type="EMBL" id="MCW1933585.1"/>
    </source>
</evidence>
<evidence type="ECO:0000256" key="1">
    <source>
        <dbReference type="SAM" id="MobiDB-lite"/>
    </source>
</evidence>
<protein>
    <submittedName>
        <fullName evidence="2">Uncharacterized protein</fullName>
    </submittedName>
</protein>
<sequence>MGAETTAIRRSSADDLALSPQQTPRSERASAEVIGRQWSDFFARIAHGPVAAPEQDTLPPPDRK</sequence>
<dbReference type="EMBL" id="JAPDFL010000001">
    <property type="protein sequence ID" value="MCW1933585.1"/>
    <property type="molecule type" value="Genomic_DNA"/>
</dbReference>
<reference evidence="2 3" key="1">
    <citation type="submission" date="2022-10" db="EMBL/GenBank/DDBJ databases">
        <title>Pararhodobacter sp. nov., isolated from marine algae.</title>
        <authorList>
            <person name="Choi B.J."/>
            <person name="Kim J.M."/>
            <person name="Lee J.K."/>
            <person name="Choi D.G."/>
            <person name="Jeon C.O."/>
        </authorList>
    </citation>
    <scope>NUCLEOTIDE SEQUENCE [LARGE SCALE GENOMIC DNA]</scope>
    <source>
        <strain evidence="2 3">ZQ420</strain>
    </source>
</reference>
<comment type="caution">
    <text evidence="2">The sequence shown here is derived from an EMBL/GenBank/DDBJ whole genome shotgun (WGS) entry which is preliminary data.</text>
</comment>
<name>A0ABT3H1L3_9RHOB</name>
<accession>A0ABT3H1L3</accession>
<feature type="region of interest" description="Disordered" evidence="1">
    <location>
        <begin position="1"/>
        <end position="31"/>
    </location>
</feature>
<dbReference type="Proteomes" id="UP001208938">
    <property type="component" value="Unassembled WGS sequence"/>
</dbReference>
<organism evidence="2 3">
    <name type="scientific">Pararhodobacter zhoushanensis</name>
    <dbReference type="NCBI Taxonomy" id="2479545"/>
    <lineage>
        <taxon>Bacteria</taxon>
        <taxon>Pseudomonadati</taxon>
        <taxon>Pseudomonadota</taxon>
        <taxon>Alphaproteobacteria</taxon>
        <taxon>Rhodobacterales</taxon>
        <taxon>Paracoccaceae</taxon>
        <taxon>Pararhodobacter</taxon>
    </lineage>
</organism>